<evidence type="ECO:0000313" key="2">
    <source>
        <dbReference type="EMBL" id="VEL09554.1"/>
    </source>
</evidence>
<name>A0A448WE24_9PLAT</name>
<gene>
    <name evidence="2" type="ORF">PXEA_LOCUS2994</name>
</gene>
<evidence type="ECO:0000256" key="1">
    <source>
        <dbReference type="SAM" id="MobiDB-lite"/>
    </source>
</evidence>
<reference evidence="2" key="1">
    <citation type="submission" date="2018-11" db="EMBL/GenBank/DDBJ databases">
        <authorList>
            <consortium name="Pathogen Informatics"/>
        </authorList>
    </citation>
    <scope>NUCLEOTIDE SEQUENCE</scope>
</reference>
<keyword evidence="3" id="KW-1185">Reference proteome</keyword>
<dbReference type="AlphaFoldDB" id="A0A448WE24"/>
<protein>
    <submittedName>
        <fullName evidence="2">Uncharacterized protein</fullName>
    </submittedName>
</protein>
<organism evidence="2 3">
    <name type="scientific">Protopolystoma xenopodis</name>
    <dbReference type="NCBI Taxonomy" id="117903"/>
    <lineage>
        <taxon>Eukaryota</taxon>
        <taxon>Metazoa</taxon>
        <taxon>Spiralia</taxon>
        <taxon>Lophotrochozoa</taxon>
        <taxon>Platyhelminthes</taxon>
        <taxon>Monogenea</taxon>
        <taxon>Polyopisthocotylea</taxon>
        <taxon>Polystomatidea</taxon>
        <taxon>Polystomatidae</taxon>
        <taxon>Protopolystoma</taxon>
    </lineage>
</organism>
<sequence length="214" mass="22473">MVPVCSMHSPSSSVPRFPTKPPPSSQLYSYYHLNYPSARTISYKSLVQMNQLAANLARPRDVEWTCCLMDEQLYPDAFEGNQAGAESIAPATASSTSSSNLSCISSDGFFCCLLSPDGGLRLVRIGHAHLAWPASSAAGISIASSSVAVGARGFRDPVSGAPEAWPLGGSSKQIIGFSEDAPMVAMGKALGSSQSLYNWIVNGPVLNTPEATGQ</sequence>
<dbReference type="EMBL" id="CAAALY010006622">
    <property type="protein sequence ID" value="VEL09554.1"/>
    <property type="molecule type" value="Genomic_DNA"/>
</dbReference>
<proteinExistence type="predicted"/>
<comment type="caution">
    <text evidence="2">The sequence shown here is derived from an EMBL/GenBank/DDBJ whole genome shotgun (WGS) entry which is preliminary data.</text>
</comment>
<accession>A0A448WE24</accession>
<feature type="region of interest" description="Disordered" evidence="1">
    <location>
        <begin position="1"/>
        <end position="23"/>
    </location>
</feature>
<dbReference type="Proteomes" id="UP000784294">
    <property type="component" value="Unassembled WGS sequence"/>
</dbReference>
<evidence type="ECO:0000313" key="3">
    <source>
        <dbReference type="Proteomes" id="UP000784294"/>
    </source>
</evidence>